<accession>A0A8X6MV25</accession>
<proteinExistence type="predicted"/>
<evidence type="ECO:0000313" key="3">
    <source>
        <dbReference type="Proteomes" id="UP000887013"/>
    </source>
</evidence>
<gene>
    <name evidence="2" type="ORF">NPIL_680191</name>
</gene>
<dbReference type="AlphaFoldDB" id="A0A8X6MV25"/>
<dbReference type="Proteomes" id="UP000887013">
    <property type="component" value="Unassembled WGS sequence"/>
</dbReference>
<protein>
    <submittedName>
        <fullName evidence="2">Uncharacterized protein</fullName>
    </submittedName>
</protein>
<feature type="region of interest" description="Disordered" evidence="1">
    <location>
        <begin position="105"/>
        <end position="142"/>
    </location>
</feature>
<name>A0A8X6MV25_NEPPI</name>
<dbReference type="EMBL" id="BMAW01097397">
    <property type="protein sequence ID" value="GFS79386.1"/>
    <property type="molecule type" value="Genomic_DNA"/>
</dbReference>
<reference evidence="2" key="1">
    <citation type="submission" date="2020-08" db="EMBL/GenBank/DDBJ databases">
        <title>Multicomponent nature underlies the extraordinary mechanical properties of spider dragline silk.</title>
        <authorList>
            <person name="Kono N."/>
            <person name="Nakamura H."/>
            <person name="Mori M."/>
            <person name="Yoshida Y."/>
            <person name="Ohtoshi R."/>
            <person name="Malay A.D."/>
            <person name="Moran D.A.P."/>
            <person name="Tomita M."/>
            <person name="Numata K."/>
            <person name="Arakawa K."/>
        </authorList>
    </citation>
    <scope>NUCLEOTIDE SEQUENCE</scope>
</reference>
<evidence type="ECO:0000256" key="1">
    <source>
        <dbReference type="SAM" id="MobiDB-lite"/>
    </source>
</evidence>
<evidence type="ECO:0000313" key="2">
    <source>
        <dbReference type="EMBL" id="GFS79386.1"/>
    </source>
</evidence>
<comment type="caution">
    <text evidence="2">The sequence shown here is derived from an EMBL/GenBank/DDBJ whole genome shotgun (WGS) entry which is preliminary data.</text>
</comment>
<keyword evidence="3" id="KW-1185">Reference proteome</keyword>
<sequence length="197" mass="22058">MHLPAGKETQFPIMLNLELNLSRSWRIETADFFISSSTSSVPTCAPFQHNSRQMDVLVCAILAMKTNGELNTICFVLPGHNRDPYTAHMIELLTISHELVEDLPTAAHPRPSTQGRSAPRVPVPTNKRRRSPKASPAMENQRIVMQPYYDPKKPVLVKMIAPLSGFVSNFSTYRPASSCNLFRREDERNAGIVGKGR</sequence>
<organism evidence="2 3">
    <name type="scientific">Nephila pilipes</name>
    <name type="common">Giant wood spider</name>
    <name type="synonym">Nephila maculata</name>
    <dbReference type="NCBI Taxonomy" id="299642"/>
    <lineage>
        <taxon>Eukaryota</taxon>
        <taxon>Metazoa</taxon>
        <taxon>Ecdysozoa</taxon>
        <taxon>Arthropoda</taxon>
        <taxon>Chelicerata</taxon>
        <taxon>Arachnida</taxon>
        <taxon>Araneae</taxon>
        <taxon>Araneomorphae</taxon>
        <taxon>Entelegynae</taxon>
        <taxon>Araneoidea</taxon>
        <taxon>Nephilidae</taxon>
        <taxon>Nephila</taxon>
    </lineage>
</organism>